<evidence type="ECO:0000313" key="2">
    <source>
        <dbReference type="EMBL" id="GIJ26490.1"/>
    </source>
</evidence>
<gene>
    <name evidence="2" type="ORF">Vqi01_16520</name>
</gene>
<accession>A0ABQ4J8J6</accession>
<evidence type="ECO:0000313" key="3">
    <source>
        <dbReference type="Proteomes" id="UP000653076"/>
    </source>
</evidence>
<keyword evidence="3" id="KW-1185">Reference proteome</keyword>
<sequence length="44" mass="4878">MLIDTVDGIPVITDDRVDRTARAERDEADRHPFGSAEKQAFCCG</sequence>
<proteinExistence type="predicted"/>
<reference evidence="2 3" key="1">
    <citation type="submission" date="2021-01" db="EMBL/GenBank/DDBJ databases">
        <title>Whole genome shotgun sequence of Verrucosispora qiuiae NBRC 106684.</title>
        <authorList>
            <person name="Komaki H."/>
            <person name="Tamura T."/>
        </authorList>
    </citation>
    <scope>NUCLEOTIDE SEQUENCE [LARGE SCALE GENOMIC DNA]</scope>
    <source>
        <strain evidence="2 3">NBRC 106684</strain>
    </source>
</reference>
<organism evidence="2 3">
    <name type="scientific">Micromonospora qiuiae</name>
    <dbReference type="NCBI Taxonomy" id="502268"/>
    <lineage>
        <taxon>Bacteria</taxon>
        <taxon>Bacillati</taxon>
        <taxon>Actinomycetota</taxon>
        <taxon>Actinomycetes</taxon>
        <taxon>Micromonosporales</taxon>
        <taxon>Micromonosporaceae</taxon>
        <taxon>Micromonospora</taxon>
    </lineage>
</organism>
<protein>
    <submittedName>
        <fullName evidence="2">Uncharacterized protein</fullName>
    </submittedName>
</protein>
<dbReference type="Proteomes" id="UP000653076">
    <property type="component" value="Unassembled WGS sequence"/>
</dbReference>
<name>A0ABQ4J8J6_9ACTN</name>
<feature type="compositionally biased region" description="Basic and acidic residues" evidence="1">
    <location>
        <begin position="22"/>
        <end position="32"/>
    </location>
</feature>
<comment type="caution">
    <text evidence="2">The sequence shown here is derived from an EMBL/GenBank/DDBJ whole genome shotgun (WGS) entry which is preliminary data.</text>
</comment>
<dbReference type="EMBL" id="BOPC01000022">
    <property type="protein sequence ID" value="GIJ26490.1"/>
    <property type="molecule type" value="Genomic_DNA"/>
</dbReference>
<dbReference type="RefSeq" id="WP_275408744.1">
    <property type="nucleotide sequence ID" value="NZ_BOPC01000022.1"/>
</dbReference>
<feature type="region of interest" description="Disordered" evidence="1">
    <location>
        <begin position="22"/>
        <end position="44"/>
    </location>
</feature>
<evidence type="ECO:0000256" key="1">
    <source>
        <dbReference type="SAM" id="MobiDB-lite"/>
    </source>
</evidence>